<keyword evidence="1" id="KW-0620">Polyamine biosynthesis</keyword>
<evidence type="ECO:0008006" key="5">
    <source>
        <dbReference type="Google" id="ProtNLM"/>
    </source>
</evidence>
<feature type="region of interest" description="Disordered" evidence="2">
    <location>
        <begin position="319"/>
        <end position="342"/>
    </location>
</feature>
<dbReference type="Pfam" id="PF01564">
    <property type="entry name" value="Spermine_synth"/>
    <property type="match status" value="1"/>
</dbReference>
<organism evidence="4">
    <name type="scientific">marine sediment metagenome</name>
    <dbReference type="NCBI Taxonomy" id="412755"/>
    <lineage>
        <taxon>unclassified sequences</taxon>
        <taxon>metagenomes</taxon>
        <taxon>ecological metagenomes</taxon>
    </lineage>
</organism>
<feature type="non-terminal residue" evidence="4">
    <location>
        <position position="1"/>
    </location>
</feature>
<evidence type="ECO:0000256" key="3">
    <source>
        <dbReference type="SAM" id="Phobius"/>
    </source>
</evidence>
<dbReference type="PANTHER" id="PTHR43317">
    <property type="entry name" value="THERMOSPERMINE SYNTHASE ACAULIS5"/>
    <property type="match status" value="1"/>
</dbReference>
<dbReference type="EMBL" id="LAZR01067649">
    <property type="protein sequence ID" value="KKK51166.1"/>
    <property type="molecule type" value="Genomic_DNA"/>
</dbReference>
<gene>
    <name evidence="4" type="ORF">LCGC14_3117690</name>
</gene>
<dbReference type="PANTHER" id="PTHR43317:SF3">
    <property type="entry name" value="BLR2883 PROTEIN"/>
    <property type="match status" value="1"/>
</dbReference>
<dbReference type="CDD" id="cd02440">
    <property type="entry name" value="AdoMet_MTases"/>
    <property type="match status" value="1"/>
</dbReference>
<keyword evidence="3" id="KW-1133">Transmembrane helix</keyword>
<sequence>PRERWAFQLGTAAYVLLLVTFPFGLMTNHYFPAVLRPYMADGAEPVATREGLTEVAFLLRKDLLGQPGFHRLITNGFPMSANTFLAKRYMRLFVYWPMALHPSPTKALLVCYGIGVTAKALTDARALESIDVVDVSRNLIELSRDYSPFPGDHPLEDPRVSIHIEDGRLFLQTTDRTFDLITAEPPPPKNAGIVNLYTLEYFQLLHERLAPGGVVTYWLPVYQLSVEESKAIVKGFCQAFRDCSMWTGAGTEWMLVGTRGLRGPVQEAGFRRLWQEPGLGSGLSSIGIERPEQLGALFIGDSEFLAEWTGDTLPLEDDHPHRIYPTNLDGKGGDEDAMGEYF</sequence>
<keyword evidence="3" id="KW-0812">Transmembrane</keyword>
<protein>
    <recommendedName>
        <fullName evidence="5">PABS domain-containing protein</fullName>
    </recommendedName>
</protein>
<feature type="transmembrane region" description="Helical" evidence="3">
    <location>
        <begin position="12"/>
        <end position="31"/>
    </location>
</feature>
<name>A0A0F8YT33_9ZZZZ</name>
<proteinExistence type="predicted"/>
<dbReference type="InterPro" id="IPR029063">
    <property type="entry name" value="SAM-dependent_MTases_sf"/>
</dbReference>
<evidence type="ECO:0000256" key="2">
    <source>
        <dbReference type="SAM" id="MobiDB-lite"/>
    </source>
</evidence>
<dbReference type="Gene3D" id="3.40.50.150">
    <property type="entry name" value="Vaccinia Virus protein VP39"/>
    <property type="match status" value="1"/>
</dbReference>
<dbReference type="SUPFAM" id="SSF53335">
    <property type="entry name" value="S-adenosyl-L-methionine-dependent methyltransferases"/>
    <property type="match status" value="1"/>
</dbReference>
<dbReference type="AlphaFoldDB" id="A0A0F8YT33"/>
<feature type="non-terminal residue" evidence="4">
    <location>
        <position position="342"/>
    </location>
</feature>
<dbReference type="GO" id="GO:0006596">
    <property type="term" value="P:polyamine biosynthetic process"/>
    <property type="evidence" value="ECO:0007669"/>
    <property type="project" value="UniProtKB-KW"/>
</dbReference>
<evidence type="ECO:0000256" key="1">
    <source>
        <dbReference type="ARBA" id="ARBA00023115"/>
    </source>
</evidence>
<evidence type="ECO:0000313" key="4">
    <source>
        <dbReference type="EMBL" id="KKK51166.1"/>
    </source>
</evidence>
<keyword evidence="3" id="KW-0472">Membrane</keyword>
<reference evidence="4" key="1">
    <citation type="journal article" date="2015" name="Nature">
        <title>Complex archaea that bridge the gap between prokaryotes and eukaryotes.</title>
        <authorList>
            <person name="Spang A."/>
            <person name="Saw J.H."/>
            <person name="Jorgensen S.L."/>
            <person name="Zaremba-Niedzwiedzka K."/>
            <person name="Martijn J."/>
            <person name="Lind A.E."/>
            <person name="van Eijk R."/>
            <person name="Schleper C."/>
            <person name="Guy L."/>
            <person name="Ettema T.J."/>
        </authorList>
    </citation>
    <scope>NUCLEOTIDE SEQUENCE</scope>
</reference>
<comment type="caution">
    <text evidence="4">The sequence shown here is derived from an EMBL/GenBank/DDBJ whole genome shotgun (WGS) entry which is preliminary data.</text>
</comment>
<accession>A0A0F8YT33</accession>